<organism evidence="6 7">
    <name type="scientific">Nonomuraea indica</name>
    <dbReference type="NCBI Taxonomy" id="1581193"/>
    <lineage>
        <taxon>Bacteria</taxon>
        <taxon>Bacillati</taxon>
        <taxon>Actinomycetota</taxon>
        <taxon>Actinomycetes</taxon>
        <taxon>Streptosporangiales</taxon>
        <taxon>Streptosporangiaceae</taxon>
        <taxon>Nonomuraea</taxon>
    </lineage>
</organism>
<dbReference type="InterPro" id="IPR015878">
    <property type="entry name" value="Ado_hCys_hydrolase_NAD-bd"/>
</dbReference>
<reference evidence="6 7" key="1">
    <citation type="submission" date="2024-10" db="EMBL/GenBank/DDBJ databases">
        <title>The Natural Products Discovery Center: Release of the First 8490 Sequenced Strains for Exploring Actinobacteria Biosynthetic Diversity.</title>
        <authorList>
            <person name="Kalkreuter E."/>
            <person name="Kautsar S.A."/>
            <person name="Yang D."/>
            <person name="Bader C.D."/>
            <person name="Teijaro C.N."/>
            <person name="Fluegel L."/>
            <person name="Davis C.M."/>
            <person name="Simpson J.R."/>
            <person name="Lauterbach L."/>
            <person name="Steele A.D."/>
            <person name="Gui C."/>
            <person name="Meng S."/>
            <person name="Li G."/>
            <person name="Viehrig K."/>
            <person name="Ye F."/>
            <person name="Su P."/>
            <person name="Kiefer A.F."/>
            <person name="Nichols A."/>
            <person name="Cepeda A.J."/>
            <person name="Yan W."/>
            <person name="Fan B."/>
            <person name="Jiang Y."/>
            <person name="Adhikari A."/>
            <person name="Zheng C.-J."/>
            <person name="Schuster L."/>
            <person name="Cowan T.M."/>
            <person name="Smanski M.J."/>
            <person name="Chevrette M.G."/>
            <person name="De Carvalho L.P.S."/>
            <person name="Shen B."/>
        </authorList>
    </citation>
    <scope>NUCLEOTIDE SEQUENCE [LARGE SCALE GENOMIC DNA]</scope>
    <source>
        <strain evidence="6 7">NPDC049503</strain>
    </source>
</reference>
<accession>A0ABW8A8U6</accession>
<dbReference type="InterPro" id="IPR036291">
    <property type="entry name" value="NAD(P)-bd_dom_sf"/>
</dbReference>
<dbReference type="PANTHER" id="PTHR23420">
    <property type="entry name" value="ADENOSYLHOMOCYSTEINASE"/>
    <property type="match status" value="1"/>
</dbReference>
<keyword evidence="7" id="KW-1185">Reference proteome</keyword>
<dbReference type="SMART" id="SM00996">
    <property type="entry name" value="AdoHcyase"/>
    <property type="match status" value="1"/>
</dbReference>
<comment type="similarity">
    <text evidence="2">Belongs to the adenosylhomocysteinase family.</text>
</comment>
<dbReference type="Proteomes" id="UP001612928">
    <property type="component" value="Unassembled WGS sequence"/>
</dbReference>
<name>A0ABW8A8U6_9ACTN</name>
<dbReference type="PANTHER" id="PTHR23420:SF0">
    <property type="entry name" value="ADENOSYLHOMOCYSTEINASE"/>
    <property type="match status" value="1"/>
</dbReference>
<dbReference type="Pfam" id="PF00670">
    <property type="entry name" value="AdoHcyase_NAD"/>
    <property type="match status" value="1"/>
</dbReference>
<evidence type="ECO:0000259" key="5">
    <source>
        <dbReference type="SMART" id="SM00997"/>
    </source>
</evidence>
<dbReference type="Gene3D" id="3.40.50.720">
    <property type="entry name" value="NAD(P)-binding Rossmann-like Domain"/>
    <property type="match status" value="1"/>
</dbReference>
<dbReference type="Gene3D" id="3.40.50.1480">
    <property type="entry name" value="Adenosylhomocysteinase-like"/>
    <property type="match status" value="1"/>
</dbReference>
<gene>
    <name evidence="6" type="ORF">ACIBP5_24845</name>
</gene>
<proteinExistence type="inferred from homology"/>
<dbReference type="SMART" id="SM00997">
    <property type="entry name" value="AdoHcyase_NAD"/>
    <property type="match status" value="1"/>
</dbReference>
<dbReference type="SUPFAM" id="SSF51735">
    <property type="entry name" value="NAD(P)-binding Rossmann-fold domains"/>
    <property type="match status" value="1"/>
</dbReference>
<keyword evidence="3" id="KW-0554">One-carbon metabolism</keyword>
<evidence type="ECO:0000256" key="1">
    <source>
        <dbReference type="ARBA" id="ARBA00001911"/>
    </source>
</evidence>
<dbReference type="SUPFAM" id="SSF52283">
    <property type="entry name" value="Formate/glycerate dehydrogenase catalytic domain-like"/>
    <property type="match status" value="1"/>
</dbReference>
<evidence type="ECO:0000256" key="2">
    <source>
        <dbReference type="ARBA" id="ARBA00007122"/>
    </source>
</evidence>
<sequence length="394" mass="41536">MPSSADFVVPSIAHDGIAWAMRHMPLLTATVRRHGSTLAGHRIAMCLHIEPKTAALVTLLSATGAQITLTGSPGTTQDDTADALRELGVEVIGRRGDDEAQHARNIARVLEGDPELVLDNGADLITKLVDDGGCSSVRGATEETTTGGLRLRERAEPVGFPVVVINDSPLKLLVENDFGVGQSVVQGFMNATNLMVPAARATVVGYGPCGRGVAVTLARLGARVSVAEIDPYRALEALMSGHRVGGLKELLPDSEFVFLATGRPGILDGDSLDLLPDGAVVAGVGHFPWEMDQSALARRTASLRKLGTDGNERTIHRFRDGREITILAGTRMINLTAASGNPIQAMDLGLTLQARSLAAVATNTLPTGPQPVPAAIDREIATDLVRLLSKSRQN</sequence>
<comment type="caution">
    <text evidence="6">The sequence shown here is derived from an EMBL/GenBank/DDBJ whole genome shotgun (WGS) entry which is preliminary data.</text>
</comment>
<dbReference type="RefSeq" id="WP_397023309.1">
    <property type="nucleotide sequence ID" value="NZ_JBITMB010000005.1"/>
</dbReference>
<evidence type="ECO:0000313" key="6">
    <source>
        <dbReference type="EMBL" id="MFI7443210.1"/>
    </source>
</evidence>
<evidence type="ECO:0000256" key="3">
    <source>
        <dbReference type="ARBA" id="ARBA00022563"/>
    </source>
</evidence>
<feature type="domain" description="S-adenosyl-L-homocysteine hydrolase NAD binding" evidence="5">
    <location>
        <begin position="176"/>
        <end position="340"/>
    </location>
</feature>
<dbReference type="InterPro" id="IPR000043">
    <property type="entry name" value="Adenosylhomocysteinase-like"/>
</dbReference>
<protein>
    <submittedName>
        <fullName evidence="6">Adenosylhomocysteinase</fullName>
    </submittedName>
</protein>
<evidence type="ECO:0000313" key="7">
    <source>
        <dbReference type="Proteomes" id="UP001612928"/>
    </source>
</evidence>
<keyword evidence="4" id="KW-0520">NAD</keyword>
<comment type="cofactor">
    <cofactor evidence="1">
        <name>NAD(+)</name>
        <dbReference type="ChEBI" id="CHEBI:57540"/>
    </cofactor>
</comment>
<dbReference type="NCBIfam" id="NF004005">
    <property type="entry name" value="PRK05476.2-3"/>
    <property type="match status" value="1"/>
</dbReference>
<dbReference type="Pfam" id="PF05221">
    <property type="entry name" value="AdoHcyase"/>
    <property type="match status" value="1"/>
</dbReference>
<dbReference type="EMBL" id="JBITMB010000005">
    <property type="protein sequence ID" value="MFI7443210.1"/>
    <property type="molecule type" value="Genomic_DNA"/>
</dbReference>
<evidence type="ECO:0000256" key="4">
    <source>
        <dbReference type="ARBA" id="ARBA00023027"/>
    </source>
</evidence>
<dbReference type="InterPro" id="IPR042172">
    <property type="entry name" value="Adenosylhomocyst_ase-like_sf"/>
</dbReference>